<keyword evidence="2 10" id="KW-0812">Transmembrane</keyword>
<dbReference type="Proteomes" id="UP000549394">
    <property type="component" value="Unassembled WGS sequence"/>
</dbReference>
<evidence type="ECO:0000256" key="8">
    <source>
        <dbReference type="PROSITE-ProRule" id="PRU00043"/>
    </source>
</evidence>
<dbReference type="InterPro" id="IPR002126">
    <property type="entry name" value="Cadherin-like_dom"/>
</dbReference>
<feature type="region of interest" description="Disordered" evidence="9">
    <location>
        <begin position="4178"/>
        <end position="4229"/>
    </location>
</feature>
<evidence type="ECO:0000256" key="6">
    <source>
        <dbReference type="ARBA" id="ARBA00023136"/>
    </source>
</evidence>
<dbReference type="Pfam" id="PF00028">
    <property type="entry name" value="Cadherin"/>
    <property type="match status" value="3"/>
</dbReference>
<dbReference type="PRINTS" id="PR00205">
    <property type="entry name" value="CADHERIN"/>
</dbReference>
<dbReference type="PANTHER" id="PTHR24028">
    <property type="entry name" value="CADHERIN-87A"/>
    <property type="match status" value="1"/>
</dbReference>
<evidence type="ECO:0000256" key="2">
    <source>
        <dbReference type="ARBA" id="ARBA00022692"/>
    </source>
</evidence>
<dbReference type="OrthoDB" id="6086648at2759"/>
<gene>
    <name evidence="13" type="ORF">DGYR_LOCUS10737</name>
</gene>
<dbReference type="PROSITE" id="PS50268">
    <property type="entry name" value="CADHERIN_2"/>
    <property type="match status" value="6"/>
</dbReference>
<feature type="compositionally biased region" description="Polar residues" evidence="9">
    <location>
        <begin position="4178"/>
        <end position="4201"/>
    </location>
</feature>
<keyword evidence="5 10" id="KW-1133">Transmembrane helix</keyword>
<evidence type="ECO:0000256" key="9">
    <source>
        <dbReference type="SAM" id="MobiDB-lite"/>
    </source>
</evidence>
<reference evidence="13 14" key="1">
    <citation type="submission" date="2020-08" db="EMBL/GenBank/DDBJ databases">
        <authorList>
            <person name="Hejnol A."/>
        </authorList>
    </citation>
    <scope>NUCLEOTIDE SEQUENCE [LARGE SCALE GENOMIC DNA]</scope>
</reference>
<feature type="signal peptide" evidence="11">
    <location>
        <begin position="1"/>
        <end position="22"/>
    </location>
</feature>
<feature type="domain" description="Cadherin" evidence="12">
    <location>
        <begin position="3924"/>
        <end position="4032"/>
    </location>
</feature>
<feature type="domain" description="Cadherin" evidence="12">
    <location>
        <begin position="3711"/>
        <end position="3815"/>
    </location>
</feature>
<dbReference type="EMBL" id="CAJFCJ010000019">
    <property type="protein sequence ID" value="CAD5123008.1"/>
    <property type="molecule type" value="Genomic_DNA"/>
</dbReference>
<dbReference type="PROSITE" id="PS00232">
    <property type="entry name" value="CADHERIN_1"/>
    <property type="match status" value="1"/>
</dbReference>
<evidence type="ECO:0000256" key="10">
    <source>
        <dbReference type="SAM" id="Phobius"/>
    </source>
</evidence>
<keyword evidence="14" id="KW-1185">Reference proteome</keyword>
<protein>
    <submittedName>
        <fullName evidence="13">DgyrCDS11396</fullName>
    </submittedName>
</protein>
<feature type="transmembrane region" description="Helical" evidence="10">
    <location>
        <begin position="4137"/>
        <end position="4163"/>
    </location>
</feature>
<dbReference type="InterPro" id="IPR015919">
    <property type="entry name" value="Cadherin-like_sf"/>
</dbReference>
<sequence length="4229" mass="442019">MIFGKLLFFLTYIISFIVYSHQQVTTDISISNVLETSSLPLKQSIATSLDLQFSIDNTGLNVPAATTPDIIYTFYVRYENVGENLGLSEILLTGVTPSQSDAHNTGLTKLFSVSSISLTIPAASCLVITKLCVRVSPNVAHITDANAANDLSCLDIESRKSCAPDPSLTTFTSLTSSSISTNYLKRDTAGTITLSVTVQNSAASGSGNDITAVTGASQNFEFQCTLAEVDLKSNAGTSSYSSPSGITMDVQQALNAGASVSSDMTISYTLTSANCASTHFICVKLSIPSTASYNDINTADSSNVICTSIDTLKVCTPLLGLSITSLVSQATPPIYKANVATTTNVLVSIGNTAANTPSGHGNDIPLADSGGINYLLTARFRNSADNLGLASQTVTLNTPSHAERALSASGSSENFDGTVVVTLPTANCGDITYLCIKVETGTGATYVATAVEQCSDITAIKSCPTNVEVTVLAISGGGTYLKKDTTTSYSTTSTISNTGSNILVNPSQDNFIIEYQLSNVDVRSTGLASNTLGHTAVTATVTPVSDLRTGLLNAGTFAFTCQGSVQNPVGKCIETRWLCIHIYPAGTATYEDTDNTDDWRCISLSRTCDTDPTINLPLTISPTNTYAIQDSANLIGISTVVANSATFTVGNNIIAVTGSDANFAFEVSLSNVDLRTTAGTESWQTVSGISSGTLQQGLNGQATFSLTASYSLTLTSATCSSSKFFCLKLIVPATSSYLDIDSAASSNIACSDLNAHKVCDPQLSLAITSIDPQSTPKTYKAGISQTIDYDVVLSNTGSTTPADHGNDIPAAVGASDVNWLLKTRYTDSDTADTLALSEQTVTLTTSSVGRSGLAAGGTLNLVGSATITLPSAQCSSIKFLCISISPGSMATHTEPTVSKCKDIEADKICSPDPSLTALASLTSASINSKRLMRNTAGVVTLSVTVQNSAASGSGNDITAVTGASQNFEFQCSLAEVDLKSNAGTSSYSSPSGITMDVQQALNAGASVSSDMTISYTLTSANCASTHFICVKLSIPSTASYNDINTADSSNVICTSIDTLKVCTPLLGLSISSLVSQATPPIYKANVATTTNVLVSIGNTAANTPSGHGNDIPLADSGGINYLLTTRFRNSADNLGLASQTVTLNTPSHAERALSASGSSENFDGTVVVTLPTANCGDITFLCIKVETGSGATYVATAVEQCSDITAIKSCPTNVEVTVFTDSSSPTYLKKDTSTSYSTTATISNTGSNILVNPSQDNFIIEYQLSNVDVRSTGLASNTLGHTAVTATVTPVSDLRTGLLNAGTFVFTCQASVQNPVGKCIETRWLCVHIYPAGTATYEDTDNTDDWRCISLSRTCDTDPTINLPLTISPTNTYAIQDSANLIGISTVVANSATFTVGNNIIAVTGSDANFAFEVSLSNVDLRTTAGTESWQTVSGISSGTLQQGLNGQATFSLTASYSLTLTSATCSSSKFFCLKLIVPATSSYLDIDSAASSNIACSDLNAHKVCDPQLSLAITSIDPQSTPKTYKAGISQTIDYDVVLSNTGSTTPADHGNDIPAAVGASDVNWLLKTRYTDSDTADTLALSEQTVTLTTSSVGRSGLAAGGTLNLVGSATITLPSAQCSSIKFLCISISPGSMATHTEPTVSKCKDIEADKICSPDPSLTVLASLTSTSINTKRLMRNTAGVVTLSVTVQNSAASGSGNDITAVTGASQNFDFQCTLAEVDLKSNTGTSSYSSPSGITMDVQQALNAGASVSSDMTISYTLTSANCASTHFICVKLSIPSTASYNDINTADSSNVICTSIDTLKVCTPLLGLSITSLVSQATPPIYKANVATTTNVLVSIGNTAANTPSGHGNDIPLADSGGINYLLTTRFRNSADNLGLASQTVTLNTPSHAERALSASGSSENFDGTVVVTLPTANCGDITFLCIKVETGSGATYVATAVEQCSDISAIKSCPTNVEVTVFTDSSSPTYLKKDTSTSYSTTATISNTGSNILVNPSQDNFVIEYQLSNVDIRSTGVASNTLGHTAVTATVTPVSDLRTGLLNAGTFVFTCQASVQNPVGKCLDSRWLCIHIYSAGTATYEDTDNTDDWRCILLSRTCDTDPTINLPLTISPTNTYAIQDSANLIGISTVVANSATFTVGNNIIAVTGSDANFAFEVSLSNVDLRTTAGTESWQTVSGISSGTLQQGLNGQATFSLTASYSLTLTSATCSSSKFFCLKLIVPATSSYLDIDSAASSNIACSDLNAHKVCDPQLSLAITSIDPQSTPKTYKAGISQTIDYDVILSNTGSTTPADHGNDIPAAVGASDVNWLLKTRYTDSDTADTLALSEQTVTLTTSSVGRSGLAAGGTLNLVGTATITLPSAQCSSIKFLCISISPGSMATHSEPTVSKCKDIESDKSCSPDPKVSSLSISPGGLKFNSDTDLAITIQSDIENVGTAGNDLPPNPGSTNFDAEMFFSSADVRAGGTDTLTATKYAVTVTSNKDAGIAAGATVTLDGSVTVRLGNECENAKFLCFTLKAASTATYADEDVSASSNTFCNDISSSKFCRSDLKISSLTLTSNNFIQDQANSLNIEFDLGNDGAAGIQSTTLPTVNKEIKVKASDQDLGSVGASSDTLGAVATDLSVSPASQKSAGLLSGSSVHITGTVSITISAAQCQNALWLCVSVLPPTGATYIDLDESNNWECIDISTKRTCLPDPKFAASSLTETSSQAFIIGTTKTLSFSFDITNGASAVSGNTVLAVTGVNVNFGFSALLTNADIGGGGTDTLSQTPVAVTVSLASLQQSLAPSATATVTGTATITFPSGLQCTQLTHVCITLIVGTGASYTDADTTNNVICLDITNRKTCGPDPALVSVTEAANANLDTGVAKTLSISVSIENKAAASSGNDLLSVIAPNANFILESQFSDVDIGNGGTDTLALAKSAVTITPASDALKAISQGATETIGATASVTVPSGSSCQSVTYLCFHLSVGTGASYIDADLNNNVVCKDISAQKACQPDLTITSIGITPGTFLKMNTAVTVVSNVTIQNAASGSRSNIATATAPVTNYALQYKLSRDNLETNVDTLGLSPVTATGLPVSDLRLSLASQESITVQITGDLTVPILDCKLVLYLCVRVDPGTAGYTEMLSTNNYKCESITAKRTCGPNVDIQTLTQPSSAMINEGSTTELNFQLQIVNIATAATENDVLAVISPASNYKVTVQLSNANLETGGTDTLGLTTVDLTIPDNTQTVQDLIAAGPAKTLDSIANFTVPDGKCIGLLFACATIAPEASSSYVDVDTSNNVQCIDISGQRQCRPVWSNLPASIIINEDESIERILITAAATDPIGESLTYEMSPRQPSVPFKITSDGKISIINAPNLDFEPGPRQYILNVYVSDGVFNETTTYTVNVADVNEAPNITNLPMTITPSENLKGNLFTITGVDVDSGDSITYSFTTVPATTAGQPFNINTGTGAIEVAWPPGLDYEKVTSYVMTVTATDSSGLTSIKDLTIDVVNAPDPPEINNLPASIAILENVTTSAVFFSINATDLQNDDILFNLSVTPASAQNKFFIQNGHEIAFIDNPDFNGATEPLITITVVPYDTTSLVGISQILTLNVINANDEPKIHNLPSSISIPEDFAMGTPVFTINWEDRDGDQVNWVYTVSPSNMSTAFNISNNGLIHITNNPRLDYETLQKITITISACDIAICTNNKVLAVNIKNVDEAPRFTPSSLKANLPESSPVGGYVTLKFNASDDDIGDSFAFKLSSGIHNDYFTINPTNGQLKLIKELDYENSSLPKSFIFGIIATDSTSLSSSLSVIINVTNVNEHPPVFLPSLYRATVKENSPPGVTVVQVSATDGDSDIFGRLEFSISVLNNGSTYLKAIQISNTKAVIVTSTTPYDREKTPVHSAYVYAGDGGRTYQRAHLLITILDDNDNPPVFNPSWYNMEVSWDAPVATSVKKIEVTDPDSSDTRFTYTALQPDTYFYIGALDGQVTVNGKLENDRVYILFATATDMVGHKSTNKATIRVDTYDRNLILTNWTVTTTSGTFTEEDIKEFERNISTSCTPCSAKVTKVVLTADPKKFVLLTYFLADNGTSPGDTKTPKNYLSQDKVVDQFQKNSVNQRIGEMTIESMGPYKETKKENWWTDTAGGQAVIAVICFSSLVIVTHAIAYAADVFYFKGRARYRFFKFQTNGRSPKSLSSASVAPSEQPQSSGSGATVKDVELRLNSSETATGGGPSIPAADS</sequence>
<accession>A0A7I8W484</accession>
<comment type="caution">
    <text evidence="13">The sequence shown here is derived from an EMBL/GenBank/DDBJ whole genome shotgun (WGS) entry which is preliminary data.</text>
</comment>
<feature type="chain" id="PRO_5029912083" evidence="11">
    <location>
        <begin position="23"/>
        <end position="4229"/>
    </location>
</feature>
<evidence type="ECO:0000256" key="3">
    <source>
        <dbReference type="ARBA" id="ARBA00022737"/>
    </source>
</evidence>
<feature type="domain" description="Cadherin" evidence="12">
    <location>
        <begin position="3403"/>
        <end position="3505"/>
    </location>
</feature>
<dbReference type="InterPro" id="IPR020894">
    <property type="entry name" value="Cadherin_CS"/>
</dbReference>
<evidence type="ECO:0000313" key="14">
    <source>
        <dbReference type="Proteomes" id="UP000549394"/>
    </source>
</evidence>
<comment type="subcellular location">
    <subcellularLocation>
        <location evidence="1">Membrane</location>
        <topology evidence="1">Single-pass membrane protein</topology>
    </subcellularLocation>
</comment>
<evidence type="ECO:0000256" key="5">
    <source>
        <dbReference type="ARBA" id="ARBA00022989"/>
    </source>
</evidence>
<evidence type="ECO:0000313" key="13">
    <source>
        <dbReference type="EMBL" id="CAD5123008.1"/>
    </source>
</evidence>
<keyword evidence="6 10" id="KW-0472">Membrane</keyword>
<dbReference type="GO" id="GO:0007156">
    <property type="term" value="P:homophilic cell adhesion via plasma membrane adhesion molecules"/>
    <property type="evidence" value="ECO:0007669"/>
    <property type="project" value="InterPro"/>
</dbReference>
<dbReference type="InterPro" id="IPR050174">
    <property type="entry name" value="Protocadherin/Cadherin-CA"/>
</dbReference>
<dbReference type="PANTHER" id="PTHR24028:SF328">
    <property type="entry name" value="CADHERIN-3"/>
    <property type="match status" value="1"/>
</dbReference>
<keyword evidence="7" id="KW-0325">Glycoprotein</keyword>
<keyword evidence="11" id="KW-0732">Signal</keyword>
<keyword evidence="3" id="KW-0677">Repeat</keyword>
<dbReference type="CDD" id="cd11304">
    <property type="entry name" value="Cadherin_repeat"/>
    <property type="match status" value="6"/>
</dbReference>
<name>A0A7I8W484_9ANNE</name>
<dbReference type="SUPFAM" id="SSF49313">
    <property type="entry name" value="Cadherin-like"/>
    <property type="match status" value="6"/>
</dbReference>
<dbReference type="Gene3D" id="2.60.40.60">
    <property type="entry name" value="Cadherins"/>
    <property type="match status" value="6"/>
</dbReference>
<feature type="domain" description="Cadherin" evidence="12">
    <location>
        <begin position="3609"/>
        <end position="3710"/>
    </location>
</feature>
<evidence type="ECO:0000256" key="7">
    <source>
        <dbReference type="ARBA" id="ARBA00023180"/>
    </source>
</evidence>
<evidence type="ECO:0000256" key="1">
    <source>
        <dbReference type="ARBA" id="ARBA00004167"/>
    </source>
</evidence>
<evidence type="ECO:0000256" key="11">
    <source>
        <dbReference type="SAM" id="SignalP"/>
    </source>
</evidence>
<dbReference type="GO" id="GO:0005886">
    <property type="term" value="C:plasma membrane"/>
    <property type="evidence" value="ECO:0007669"/>
    <property type="project" value="InterPro"/>
</dbReference>
<feature type="domain" description="Cadherin" evidence="12">
    <location>
        <begin position="3816"/>
        <end position="3923"/>
    </location>
</feature>
<evidence type="ECO:0000259" key="12">
    <source>
        <dbReference type="PROSITE" id="PS50268"/>
    </source>
</evidence>
<dbReference type="GO" id="GO:0005509">
    <property type="term" value="F:calcium ion binding"/>
    <property type="evidence" value="ECO:0007669"/>
    <property type="project" value="UniProtKB-UniRule"/>
</dbReference>
<keyword evidence="4 8" id="KW-0106">Calcium</keyword>
<evidence type="ECO:0000256" key="4">
    <source>
        <dbReference type="ARBA" id="ARBA00022837"/>
    </source>
</evidence>
<dbReference type="FunFam" id="2.60.40.60:FF:000092">
    <property type="entry name" value="Protocadherin 8"/>
    <property type="match status" value="1"/>
</dbReference>
<dbReference type="SMART" id="SM00112">
    <property type="entry name" value="CA"/>
    <property type="match status" value="6"/>
</dbReference>
<organism evidence="13 14">
    <name type="scientific">Dimorphilus gyrociliatus</name>
    <dbReference type="NCBI Taxonomy" id="2664684"/>
    <lineage>
        <taxon>Eukaryota</taxon>
        <taxon>Metazoa</taxon>
        <taxon>Spiralia</taxon>
        <taxon>Lophotrochozoa</taxon>
        <taxon>Annelida</taxon>
        <taxon>Polychaeta</taxon>
        <taxon>Polychaeta incertae sedis</taxon>
        <taxon>Dinophilidae</taxon>
        <taxon>Dimorphilus</taxon>
    </lineage>
</organism>
<proteinExistence type="predicted"/>
<feature type="domain" description="Cadherin" evidence="12">
    <location>
        <begin position="3303"/>
        <end position="3402"/>
    </location>
</feature>